<proteinExistence type="predicted"/>
<protein>
    <submittedName>
        <fullName evidence="2">Uncharacterized protein</fullName>
    </submittedName>
</protein>
<evidence type="ECO:0000313" key="1">
    <source>
        <dbReference type="Proteomes" id="UP000887565"/>
    </source>
</evidence>
<sequence>MEINYARTVFSIIQNTMSDVPKHTKVEESKWVEPVMIVKRFGSRGIVWKIRFSPHQRFISSSTINGYLEKRNFVNDDEINAWKKKRRIVKVTKEYGDSASNNGSGSKIYGPYGSGYYTEYRYRHLLASNCQIILYYRQGKTVYNTENIKCNELSEKAKKGTKLSFYRERQLEIKNSPLNLRSIKGSVTKSKTIEHCRTFSTNRSSRSAVGQSNQENMIVGLDFDLLTLALFTESLSLFLDEFAPLIDSLLALYTKLLVDGSLKVSAQERLSTPAEEDYKL</sequence>
<accession>A0A915IWI4</accession>
<dbReference type="Proteomes" id="UP000887565">
    <property type="component" value="Unplaced"/>
</dbReference>
<keyword evidence="1" id="KW-1185">Reference proteome</keyword>
<organism evidence="1 2">
    <name type="scientific">Romanomermis culicivorax</name>
    <name type="common">Nematode worm</name>
    <dbReference type="NCBI Taxonomy" id="13658"/>
    <lineage>
        <taxon>Eukaryota</taxon>
        <taxon>Metazoa</taxon>
        <taxon>Ecdysozoa</taxon>
        <taxon>Nematoda</taxon>
        <taxon>Enoplea</taxon>
        <taxon>Dorylaimia</taxon>
        <taxon>Mermithida</taxon>
        <taxon>Mermithoidea</taxon>
        <taxon>Mermithidae</taxon>
        <taxon>Romanomermis</taxon>
    </lineage>
</organism>
<dbReference type="WBParaSite" id="nRc.2.0.1.t18439-RA">
    <property type="protein sequence ID" value="nRc.2.0.1.t18439-RA"/>
    <property type="gene ID" value="nRc.2.0.1.g18439"/>
</dbReference>
<evidence type="ECO:0000313" key="2">
    <source>
        <dbReference type="WBParaSite" id="nRc.2.0.1.t18439-RA"/>
    </source>
</evidence>
<name>A0A915IWI4_ROMCU</name>
<dbReference type="AlphaFoldDB" id="A0A915IWI4"/>
<reference evidence="2" key="1">
    <citation type="submission" date="2022-11" db="UniProtKB">
        <authorList>
            <consortium name="WormBaseParasite"/>
        </authorList>
    </citation>
    <scope>IDENTIFICATION</scope>
</reference>